<dbReference type="InterPro" id="IPR001849">
    <property type="entry name" value="PH_domain"/>
</dbReference>
<dbReference type="PANTHER" id="PTHR12187:SF11">
    <property type="entry name" value="PHOSPHATIDYLINOSITOL-3,4-BISPHOSPHATE 4-PHOSPHATASE"/>
    <property type="match status" value="1"/>
</dbReference>
<dbReference type="InterPro" id="IPR035892">
    <property type="entry name" value="C2_domain_sf"/>
</dbReference>
<evidence type="ECO:0000256" key="3">
    <source>
        <dbReference type="SAM" id="MobiDB-lite"/>
    </source>
</evidence>
<dbReference type="PANTHER" id="PTHR12187">
    <property type="entry name" value="AGAP000124-PA"/>
    <property type="match status" value="1"/>
</dbReference>
<gene>
    <name evidence="5" type="ORF">MAR_023171</name>
</gene>
<protein>
    <submittedName>
        <fullName evidence="5">INP4A-like protein</fullName>
    </submittedName>
</protein>
<accession>A0ABY7DPK1</accession>
<keyword evidence="1" id="KW-0378">Hydrolase</keyword>
<feature type="domain" description="PH" evidence="4">
    <location>
        <begin position="26"/>
        <end position="93"/>
    </location>
</feature>
<dbReference type="InterPro" id="IPR011993">
    <property type="entry name" value="PH-like_dom_sf"/>
</dbReference>
<dbReference type="Pfam" id="PF00169">
    <property type="entry name" value="PH"/>
    <property type="match status" value="1"/>
</dbReference>
<name>A0ABY7DPK1_MYAAR</name>
<evidence type="ECO:0000259" key="4">
    <source>
        <dbReference type="Pfam" id="PF00169"/>
    </source>
</evidence>
<organism evidence="5 6">
    <name type="scientific">Mya arenaria</name>
    <name type="common">Soft-shell clam</name>
    <dbReference type="NCBI Taxonomy" id="6604"/>
    <lineage>
        <taxon>Eukaryota</taxon>
        <taxon>Metazoa</taxon>
        <taxon>Spiralia</taxon>
        <taxon>Lophotrochozoa</taxon>
        <taxon>Mollusca</taxon>
        <taxon>Bivalvia</taxon>
        <taxon>Autobranchia</taxon>
        <taxon>Heteroconchia</taxon>
        <taxon>Euheterodonta</taxon>
        <taxon>Imparidentia</taxon>
        <taxon>Neoheterodontei</taxon>
        <taxon>Myida</taxon>
        <taxon>Myoidea</taxon>
        <taxon>Myidae</taxon>
        <taxon>Mya</taxon>
    </lineage>
</organism>
<dbReference type="InterPro" id="IPR039034">
    <property type="entry name" value="INPP4"/>
</dbReference>
<keyword evidence="2" id="KW-0443">Lipid metabolism</keyword>
<dbReference type="SUPFAM" id="SSF50729">
    <property type="entry name" value="PH domain-like"/>
    <property type="match status" value="1"/>
</dbReference>
<dbReference type="Proteomes" id="UP001164746">
    <property type="component" value="Chromosome 3"/>
</dbReference>
<dbReference type="Gene3D" id="2.60.40.150">
    <property type="entry name" value="C2 domain"/>
    <property type="match status" value="1"/>
</dbReference>
<feature type="region of interest" description="Disordered" evidence="3">
    <location>
        <begin position="459"/>
        <end position="494"/>
    </location>
</feature>
<evidence type="ECO:0000256" key="2">
    <source>
        <dbReference type="ARBA" id="ARBA00023098"/>
    </source>
</evidence>
<proteinExistence type="predicted"/>
<evidence type="ECO:0000313" key="5">
    <source>
        <dbReference type="EMBL" id="WAQ98798.1"/>
    </source>
</evidence>
<dbReference type="SUPFAM" id="SSF49562">
    <property type="entry name" value="C2 domain (Calcium/lipid-binding domain, CaLB)"/>
    <property type="match status" value="1"/>
</dbReference>
<evidence type="ECO:0000313" key="6">
    <source>
        <dbReference type="Proteomes" id="UP001164746"/>
    </source>
</evidence>
<evidence type="ECO:0000256" key="1">
    <source>
        <dbReference type="ARBA" id="ARBA00022801"/>
    </source>
</evidence>
<sequence>MRFNSKELAVLAQQDSSKFDKEGTLFMKQKNDKLFKKGEGVLVLERCAVELDVNEQNSFSFVIVFEGDEVTYTFSALTEEERDDWIQTLHDASYEYRHVRVRTPSSRCYSQTQAWTLKPGLLLIPATLLWKSASAPNPFAVVYIIVPPQQQNWLQHSHTEMVEKNNNPHFLKTIGFGDTACLETSTRVKIAIYHVKERMTGTMTMIGHVIFTLNELLLSDTMSLKFAIVGPDSSKVGTLSIVSWLNDTNDAVTDLQEHNDRFSDRPPSIRARPLSMRCRSKRLEMLKPVCDNIVTRTFRFDTNDSNKLLVHEYMADSKFTFEIPMKVLQLLISEEQRRIKELQDIGQIPGVLGAACREYLDKVLLFYDVTVSSIGRSFKASTKKSDRELEFAPLNLHLQRMIVLNEANAQFGCYDTITVGAFVAHARKFRAGGLSVKDLVQNCEKPILQETAAKLADVHEEMEALSEQSGKQEGPHSRATGSPGFGRKTTQSEAPELKWKWTGSCFIKSPTIEPWEHKDNLKLMHTIKTRRDIVFSQALSSLVFGLVLHVTSLLDHPHVFPQLAGLGCLVQVEGLLSCHGEDVPLLEDMIVALDDLSTVLKRACHYPDLSRHHVCIEIPIPKSGFDQLPSNLKSGSEIKLIPLFFNIGINEQGTLAERFGNTSLQDKANEESFGRLHNYVEEYKDKFMDKSSGANSVGSIPSLVQQLHTNVYTKKSKNVEILHLAAESAKDRTAMAVTLEQVQILQRDHNLASHVFMQSLDCFRSEGVRRENTFKNVGLRKYAFNSLQLLSFPKQYRPPNGTYGNVQTALCVEKNNGTINENSIKNMVILALNNCKLVFSCPIIV</sequence>
<keyword evidence="6" id="KW-1185">Reference proteome</keyword>
<dbReference type="Gene3D" id="2.30.29.30">
    <property type="entry name" value="Pleckstrin-homology domain (PH domain)/Phosphotyrosine-binding domain (PTB)"/>
    <property type="match status" value="1"/>
</dbReference>
<dbReference type="EMBL" id="CP111014">
    <property type="protein sequence ID" value="WAQ98798.1"/>
    <property type="molecule type" value="Genomic_DNA"/>
</dbReference>
<reference evidence="5" key="1">
    <citation type="submission" date="2022-11" db="EMBL/GenBank/DDBJ databases">
        <title>Centuries of genome instability and evolution in soft-shell clam transmissible cancer (bioRxiv).</title>
        <authorList>
            <person name="Hart S.F.M."/>
            <person name="Yonemitsu M.A."/>
            <person name="Giersch R.M."/>
            <person name="Beal B.F."/>
            <person name="Arriagada G."/>
            <person name="Davis B.W."/>
            <person name="Ostrander E.A."/>
            <person name="Goff S.P."/>
            <person name="Metzger M.J."/>
        </authorList>
    </citation>
    <scope>NUCLEOTIDE SEQUENCE</scope>
    <source>
        <strain evidence="5">MELC-2E11</strain>
        <tissue evidence="5">Siphon/mantle</tissue>
    </source>
</reference>